<evidence type="ECO:0000313" key="8">
    <source>
        <dbReference type="Proteomes" id="UP000662678"/>
    </source>
</evidence>
<evidence type="ECO:0000256" key="4">
    <source>
        <dbReference type="ARBA" id="ARBA00022741"/>
    </source>
</evidence>
<keyword evidence="3" id="KW-1003">Cell membrane</keyword>
<gene>
    <name evidence="7" type="primary">wzt</name>
    <name evidence="7" type="ORF">GCM10011419_20660</name>
</gene>
<dbReference type="InterPro" id="IPR003593">
    <property type="entry name" value="AAA+_ATPase"/>
</dbReference>
<dbReference type="InterPro" id="IPR015860">
    <property type="entry name" value="ABC_transpr_TagH-like"/>
</dbReference>
<reference evidence="8" key="1">
    <citation type="journal article" date="2019" name="Int. J. Syst. Evol. Microbiol.">
        <title>The Global Catalogue of Microorganisms (GCM) 10K type strain sequencing project: providing services to taxonomists for standard genome sequencing and annotation.</title>
        <authorList>
            <consortium name="The Broad Institute Genomics Platform"/>
            <consortium name="The Broad Institute Genome Sequencing Center for Infectious Disease"/>
            <person name="Wu L."/>
            <person name="Ma J."/>
        </authorList>
    </citation>
    <scope>NUCLEOTIDE SEQUENCE [LARGE SCALE GENOMIC DNA]</scope>
    <source>
        <strain evidence="8">KCTC 23713</strain>
    </source>
</reference>
<keyword evidence="3" id="KW-0472">Membrane</keyword>
<comment type="similarity">
    <text evidence="1">Belongs to the ABC transporter superfamily.</text>
</comment>
<dbReference type="Proteomes" id="UP000662678">
    <property type="component" value="Unassembled WGS sequence"/>
</dbReference>
<keyword evidence="2" id="KW-0813">Transport</keyword>
<evidence type="ECO:0000259" key="6">
    <source>
        <dbReference type="PROSITE" id="PS50893"/>
    </source>
</evidence>
<accession>A0ABQ3HA61</accession>
<dbReference type="Gene3D" id="2.70.50.60">
    <property type="entry name" value="abc- transporter (atp binding component) like domain"/>
    <property type="match status" value="1"/>
</dbReference>
<evidence type="ECO:0000313" key="7">
    <source>
        <dbReference type="EMBL" id="GHD78507.1"/>
    </source>
</evidence>
<dbReference type="RefSeq" id="WP_189353572.1">
    <property type="nucleotide sequence ID" value="NZ_BMYP01000025.1"/>
</dbReference>
<dbReference type="CDD" id="cd03220">
    <property type="entry name" value="ABC_KpsT_Wzt"/>
    <property type="match status" value="1"/>
</dbReference>
<protein>
    <submittedName>
        <fullName evidence="7">ABC transporter</fullName>
    </submittedName>
</protein>
<proteinExistence type="inferred from homology"/>
<name>A0ABQ3HA61_9NEIS</name>
<evidence type="ECO:0000256" key="1">
    <source>
        <dbReference type="ARBA" id="ARBA00005417"/>
    </source>
</evidence>
<dbReference type="Pfam" id="PF00005">
    <property type="entry name" value="ABC_tran"/>
    <property type="match status" value="1"/>
</dbReference>
<dbReference type="EMBL" id="BMYP01000025">
    <property type="protein sequence ID" value="GHD78507.1"/>
    <property type="molecule type" value="Genomic_DNA"/>
</dbReference>
<feature type="domain" description="ABC transporter" evidence="6">
    <location>
        <begin position="18"/>
        <end position="245"/>
    </location>
</feature>
<dbReference type="SMART" id="SM00382">
    <property type="entry name" value="AAA"/>
    <property type="match status" value="1"/>
</dbReference>
<dbReference type="Gene3D" id="3.40.50.300">
    <property type="entry name" value="P-loop containing nucleotide triphosphate hydrolases"/>
    <property type="match status" value="1"/>
</dbReference>
<dbReference type="InterPro" id="IPR050683">
    <property type="entry name" value="Bact_Polysacc_Export_ATP-bd"/>
</dbReference>
<dbReference type="CDD" id="cd10147">
    <property type="entry name" value="Wzt_C-like"/>
    <property type="match status" value="1"/>
</dbReference>
<dbReference type="InterPro" id="IPR027417">
    <property type="entry name" value="P-loop_NTPase"/>
</dbReference>
<dbReference type="Pfam" id="PF14524">
    <property type="entry name" value="Wzt_C"/>
    <property type="match status" value="1"/>
</dbReference>
<dbReference type="PROSITE" id="PS00211">
    <property type="entry name" value="ABC_TRANSPORTER_1"/>
    <property type="match status" value="1"/>
</dbReference>
<evidence type="ECO:0000256" key="2">
    <source>
        <dbReference type="ARBA" id="ARBA00022448"/>
    </source>
</evidence>
<keyword evidence="8" id="KW-1185">Reference proteome</keyword>
<comment type="caution">
    <text evidence="7">The sequence shown here is derived from an EMBL/GenBank/DDBJ whole genome shotgun (WGS) entry which is preliminary data.</text>
</comment>
<dbReference type="InterPro" id="IPR029439">
    <property type="entry name" value="Wzt_C"/>
</dbReference>
<dbReference type="PROSITE" id="PS50893">
    <property type="entry name" value="ABC_TRANSPORTER_2"/>
    <property type="match status" value="1"/>
</dbReference>
<evidence type="ECO:0000256" key="5">
    <source>
        <dbReference type="ARBA" id="ARBA00022840"/>
    </source>
</evidence>
<dbReference type="InterPro" id="IPR017871">
    <property type="entry name" value="ABC_transporter-like_CS"/>
</dbReference>
<keyword evidence="5" id="KW-0067">ATP-binding</keyword>
<sequence>MSVITIKNVGKAYKNYNRKLDRLFELIIPFAKNKHKKKWVLQDIDFEVMPGEAVGILGLNGAGKSTLLKIISGTSKPTTGHVKTKGRVIALLELGMGFHPEFSGRQNLYLAGQLAGLSRKEIDSLMPEIEIFAEIGEYIDKPVKVYSSGMQVRLAFSLATAVRPDVLIVDEALSVGDAYFQHKCFDKIRKFRKEGTTLLIVSHDKAAIQAICDRAILLNAGKKVMEGSPELVSDYYNALIADKESGDVKHIKTNTGDVATISGTGEATVKNIKIINIDGKEIDVINTGQQVILKILVEIRKEIPRLILGYMIKDRLGQPVFGTNTHYLDMPVDNLKAGEYLSYEIAFDADLGEGSYSIATALVSTENHLADNFEWKDLALVFNVVNVDKPNFVGTTWMPVNLKIDRNCMDKS</sequence>
<dbReference type="InterPro" id="IPR003439">
    <property type="entry name" value="ABC_transporter-like_ATP-bd"/>
</dbReference>
<evidence type="ECO:0000256" key="3">
    <source>
        <dbReference type="ARBA" id="ARBA00022475"/>
    </source>
</evidence>
<keyword evidence="4" id="KW-0547">Nucleotide-binding</keyword>
<dbReference type="PANTHER" id="PTHR46743:SF2">
    <property type="entry name" value="TEICHOIC ACIDS EXPORT ATP-BINDING PROTEIN TAGH"/>
    <property type="match status" value="1"/>
</dbReference>
<dbReference type="SUPFAM" id="SSF52540">
    <property type="entry name" value="P-loop containing nucleoside triphosphate hydrolases"/>
    <property type="match status" value="1"/>
</dbReference>
<organism evidence="7 8">
    <name type="scientific">Vogesella fluminis</name>
    <dbReference type="NCBI Taxonomy" id="1069161"/>
    <lineage>
        <taxon>Bacteria</taxon>
        <taxon>Pseudomonadati</taxon>
        <taxon>Pseudomonadota</taxon>
        <taxon>Betaproteobacteria</taxon>
        <taxon>Neisseriales</taxon>
        <taxon>Chromobacteriaceae</taxon>
        <taxon>Vogesella</taxon>
    </lineage>
</organism>
<dbReference type="PANTHER" id="PTHR46743">
    <property type="entry name" value="TEICHOIC ACIDS EXPORT ATP-BINDING PROTEIN TAGH"/>
    <property type="match status" value="1"/>
</dbReference>